<reference evidence="16 17" key="1">
    <citation type="submission" date="2020-08" db="EMBL/GenBank/DDBJ databases">
        <title>Aphidius gifuensis genome sequencing and assembly.</title>
        <authorList>
            <person name="Du Z."/>
        </authorList>
    </citation>
    <scope>NUCLEOTIDE SEQUENCE [LARGE SCALE GENOMIC DNA]</scope>
    <source>
        <strain evidence="16">YNYX2018</strain>
        <tissue evidence="16">Adults</tissue>
    </source>
</reference>
<evidence type="ECO:0000256" key="4">
    <source>
        <dbReference type="ARBA" id="ARBA00022450"/>
    </source>
</evidence>
<dbReference type="OrthoDB" id="448946at2759"/>
<dbReference type="GO" id="GO:0000035">
    <property type="term" value="F:acyl binding"/>
    <property type="evidence" value="ECO:0007669"/>
    <property type="project" value="TreeGrafter"/>
</dbReference>
<dbReference type="InterPro" id="IPR009081">
    <property type="entry name" value="PP-bd_ACP"/>
</dbReference>
<dbReference type="PANTHER" id="PTHR20863:SF28">
    <property type="entry name" value="ACYL CARRIER PROTEIN, MITOCHONDRIAL"/>
    <property type="match status" value="1"/>
</dbReference>
<dbReference type="GO" id="GO:0031966">
    <property type="term" value="C:mitochondrial membrane"/>
    <property type="evidence" value="ECO:0007669"/>
    <property type="project" value="UniProtKB-ARBA"/>
</dbReference>
<dbReference type="Proteomes" id="UP000639338">
    <property type="component" value="Unassembled WGS sequence"/>
</dbReference>
<keyword evidence="17" id="KW-1185">Reference proteome</keyword>
<evidence type="ECO:0000256" key="1">
    <source>
        <dbReference type="ARBA" id="ARBA00004173"/>
    </source>
</evidence>
<sequence>MASLTSVRILTRNTGSLRRLTSSCLGARNHSLLATTQIQRFIPSHDNNAKTLLTPLKIQVSCVPYSTTIEKPKSKKEIEERVLRVVAAYDKITADKGPRVEQTRSYSEKFPLTLDLIRDRVLLILNLYDKIDPKKLTLDSHFMNDLGLDSLDHVEVIMAIEDDFGFEIPDIDAEKLFKPSDIIRYIADKEDIYE</sequence>
<evidence type="ECO:0000256" key="13">
    <source>
        <dbReference type="ARBA" id="ARBA00023160"/>
    </source>
</evidence>
<keyword evidence="13 14" id="KW-0275">Fatty acid biosynthesis</keyword>
<evidence type="ECO:0000256" key="3">
    <source>
        <dbReference type="ARBA" id="ARBA00022448"/>
    </source>
</evidence>
<comment type="function">
    <text evidence="14">Carrier of the growing fatty acid chain in fatty acid biosynthesis.</text>
</comment>
<evidence type="ECO:0000256" key="12">
    <source>
        <dbReference type="ARBA" id="ARBA00023128"/>
    </source>
</evidence>
<dbReference type="InterPro" id="IPR036736">
    <property type="entry name" value="ACP-like_sf"/>
</dbReference>
<evidence type="ECO:0000256" key="2">
    <source>
        <dbReference type="ARBA" id="ARBA00010930"/>
    </source>
</evidence>
<evidence type="ECO:0000256" key="10">
    <source>
        <dbReference type="ARBA" id="ARBA00022982"/>
    </source>
</evidence>
<dbReference type="FunFam" id="1.10.1200.10:FF:000008">
    <property type="entry name" value="Acyl carrier protein"/>
    <property type="match status" value="1"/>
</dbReference>
<dbReference type="PANTHER" id="PTHR20863">
    <property type="entry name" value="ACYL CARRIER PROTEIN"/>
    <property type="match status" value="1"/>
</dbReference>
<keyword evidence="7" id="KW-0679">Respiratory chain</keyword>
<name>A0A834XQM0_APHGI</name>
<protein>
    <recommendedName>
        <fullName evidence="14">Acyl carrier protein</fullName>
    </recommendedName>
</protein>
<evidence type="ECO:0000256" key="6">
    <source>
        <dbReference type="ARBA" id="ARBA00022553"/>
    </source>
</evidence>
<dbReference type="Gene3D" id="1.10.1200.10">
    <property type="entry name" value="ACP-like"/>
    <property type="match status" value="1"/>
</dbReference>
<dbReference type="Pfam" id="PF00550">
    <property type="entry name" value="PP-binding"/>
    <property type="match status" value="1"/>
</dbReference>
<keyword evidence="3" id="KW-0813">Transport</keyword>
<dbReference type="SUPFAM" id="SSF47336">
    <property type="entry name" value="ACP-like"/>
    <property type="match status" value="1"/>
</dbReference>
<evidence type="ECO:0000256" key="9">
    <source>
        <dbReference type="ARBA" id="ARBA00022946"/>
    </source>
</evidence>
<organism evidence="16 17">
    <name type="scientific">Aphidius gifuensis</name>
    <name type="common">Parasitoid wasp</name>
    <dbReference type="NCBI Taxonomy" id="684658"/>
    <lineage>
        <taxon>Eukaryota</taxon>
        <taxon>Metazoa</taxon>
        <taxon>Ecdysozoa</taxon>
        <taxon>Arthropoda</taxon>
        <taxon>Hexapoda</taxon>
        <taxon>Insecta</taxon>
        <taxon>Pterygota</taxon>
        <taxon>Neoptera</taxon>
        <taxon>Endopterygota</taxon>
        <taxon>Hymenoptera</taxon>
        <taxon>Apocrita</taxon>
        <taxon>Ichneumonoidea</taxon>
        <taxon>Braconidae</taxon>
        <taxon>Aphidiinae</taxon>
        <taxon>Aphidius</taxon>
    </lineage>
</organism>
<keyword evidence="8" id="KW-0276">Fatty acid metabolism</keyword>
<dbReference type="GO" id="GO:0000036">
    <property type="term" value="F:acyl carrier activity"/>
    <property type="evidence" value="ECO:0007669"/>
    <property type="project" value="TreeGrafter"/>
</dbReference>
<keyword evidence="12" id="KW-0496">Mitochondrion</keyword>
<comment type="caution">
    <text evidence="16">The sequence shown here is derived from an EMBL/GenBank/DDBJ whole genome shotgun (WGS) entry which is preliminary data.</text>
</comment>
<keyword evidence="4 14" id="KW-0596">Phosphopantetheine</keyword>
<dbReference type="EMBL" id="JACMRX010000005">
    <property type="protein sequence ID" value="KAF7989101.1"/>
    <property type="molecule type" value="Genomic_DNA"/>
</dbReference>
<evidence type="ECO:0000259" key="15">
    <source>
        <dbReference type="PROSITE" id="PS50075"/>
    </source>
</evidence>
<comment type="similarity">
    <text evidence="2">Belongs to the acyl carrier protein (ACP) family.</text>
</comment>
<evidence type="ECO:0000256" key="14">
    <source>
        <dbReference type="RuleBase" id="RU000722"/>
    </source>
</evidence>
<keyword evidence="6" id="KW-0597">Phosphoprotein</keyword>
<gene>
    <name evidence="16" type="ORF">HCN44_007411</name>
</gene>
<evidence type="ECO:0000313" key="17">
    <source>
        <dbReference type="Proteomes" id="UP000639338"/>
    </source>
</evidence>
<keyword evidence="10" id="KW-0249">Electron transport</keyword>
<dbReference type="HAMAP" id="MF_01217">
    <property type="entry name" value="Acyl_carrier"/>
    <property type="match status" value="1"/>
</dbReference>
<dbReference type="GO" id="GO:0045271">
    <property type="term" value="C:respiratory chain complex I"/>
    <property type="evidence" value="ECO:0007669"/>
    <property type="project" value="UniProtKB-ARBA"/>
</dbReference>
<keyword evidence="9" id="KW-0809">Transit peptide</keyword>
<evidence type="ECO:0000256" key="11">
    <source>
        <dbReference type="ARBA" id="ARBA00023098"/>
    </source>
</evidence>
<dbReference type="AlphaFoldDB" id="A0A834XQM0"/>
<comment type="subcellular location">
    <subcellularLocation>
        <location evidence="1">Mitochondrion</location>
    </subcellularLocation>
</comment>
<dbReference type="PROSITE" id="PS50075">
    <property type="entry name" value="CARRIER"/>
    <property type="match status" value="1"/>
</dbReference>
<proteinExistence type="inferred from homology"/>
<keyword evidence="5 14" id="KW-0444">Lipid biosynthesis</keyword>
<feature type="domain" description="Carrier" evidence="15">
    <location>
        <begin position="115"/>
        <end position="190"/>
    </location>
</feature>
<accession>A0A834XQM0</accession>
<dbReference type="InterPro" id="IPR003231">
    <property type="entry name" value="ACP"/>
</dbReference>
<evidence type="ECO:0000313" key="16">
    <source>
        <dbReference type="EMBL" id="KAF7989101.1"/>
    </source>
</evidence>
<evidence type="ECO:0000256" key="7">
    <source>
        <dbReference type="ARBA" id="ARBA00022660"/>
    </source>
</evidence>
<keyword evidence="11" id="KW-0443">Lipid metabolism</keyword>
<evidence type="ECO:0000256" key="8">
    <source>
        <dbReference type="ARBA" id="ARBA00022832"/>
    </source>
</evidence>
<evidence type="ECO:0000256" key="5">
    <source>
        <dbReference type="ARBA" id="ARBA00022516"/>
    </source>
</evidence>